<dbReference type="OrthoDB" id="7722975at2759"/>
<accession>A8QCZ3</accession>
<evidence type="ECO:0000259" key="1">
    <source>
        <dbReference type="Pfam" id="PF21953"/>
    </source>
</evidence>
<evidence type="ECO:0000313" key="3">
    <source>
        <dbReference type="Proteomes" id="UP000008837"/>
    </source>
</evidence>
<dbReference type="SUPFAM" id="SSF55816">
    <property type="entry name" value="5'-nucleotidase (syn. UDP-sugar hydrolase), C-terminal domain"/>
    <property type="match status" value="1"/>
</dbReference>
<dbReference type="Pfam" id="PF21953">
    <property type="entry name" value="NadN_nucleosid_C"/>
    <property type="match status" value="1"/>
</dbReference>
<reference evidence="2 3" key="1">
    <citation type="journal article" date="2007" name="Proc. Natl. Acad. Sci. U.S.A.">
        <title>Dandruff-associated Malassezia genomes reveal convergent and divergent virulence traits shared with plant and human fungal pathogens.</title>
        <authorList>
            <person name="Xu J."/>
            <person name="Saunders C.W."/>
            <person name="Hu P."/>
            <person name="Grant R.A."/>
            <person name="Boekhout T."/>
            <person name="Kuramae E.E."/>
            <person name="Kronstad J.W."/>
            <person name="Deangelis Y.M."/>
            <person name="Reeder N.L."/>
            <person name="Johnstone K.R."/>
            <person name="Leland M."/>
            <person name="Fieno A.M."/>
            <person name="Begley W.M."/>
            <person name="Sun Y."/>
            <person name="Lacey M.P."/>
            <person name="Chaudhary T."/>
            <person name="Keough T."/>
            <person name="Chu L."/>
            <person name="Sears R."/>
            <person name="Yuan B."/>
            <person name="Dawson T.L.Jr."/>
        </authorList>
    </citation>
    <scope>NUCLEOTIDE SEQUENCE [LARGE SCALE GENOMIC DNA]</scope>
    <source>
        <strain evidence="3">ATCC MYA-4612 / CBS 7966</strain>
    </source>
</reference>
<sequence>MTDIVSPFRDEFFFVRDVPWHAAQRLVDGLNERGAAHNEQPGAMHPSQGAADSIFHRYLGHAFVTYWAQILGLQPGKESVSPPPTTSGRPESARRLDELLIRLTTDTDLANDLPHLLNQSYEQMPSLGYVTADSCPGQGDDTVHIPIPYSDIQPEYVASQPVHIPTDERELVDVVFVDFIADPLLHLLNLYDTKRTYTMQDVDVWGDISTQSLYSTYAQLHWRPQSIQEAWEYMDRAATAEGYPPLAQYDAYEGNPYASVTVSEKTRGLVFQPSL</sequence>
<keyword evidence="3" id="KW-1185">Reference proteome</keyword>
<dbReference type="GeneID" id="5853077"/>
<dbReference type="InterPro" id="IPR053828">
    <property type="entry name" value="Nucleosidase_C"/>
</dbReference>
<gene>
    <name evidence="2" type="ORF">MGL_4061</name>
</gene>
<evidence type="ECO:0000313" key="2">
    <source>
        <dbReference type="EMBL" id="EDP41512.1"/>
    </source>
</evidence>
<dbReference type="STRING" id="425265.A8QCZ3"/>
<dbReference type="GO" id="GO:0009166">
    <property type="term" value="P:nucleotide catabolic process"/>
    <property type="evidence" value="ECO:0007669"/>
    <property type="project" value="InterPro"/>
</dbReference>
<organism evidence="2 3">
    <name type="scientific">Malassezia globosa (strain ATCC MYA-4612 / CBS 7966)</name>
    <name type="common">Dandruff-associated fungus</name>
    <dbReference type="NCBI Taxonomy" id="425265"/>
    <lineage>
        <taxon>Eukaryota</taxon>
        <taxon>Fungi</taxon>
        <taxon>Dikarya</taxon>
        <taxon>Basidiomycota</taxon>
        <taxon>Ustilaginomycotina</taxon>
        <taxon>Malasseziomycetes</taxon>
        <taxon>Malasseziales</taxon>
        <taxon>Malasseziaceae</taxon>
        <taxon>Malassezia</taxon>
    </lineage>
</organism>
<name>A8QCZ3_MALGO</name>
<dbReference type="AlphaFoldDB" id="A8QCZ3"/>
<dbReference type="EMBL" id="AAYY01000020">
    <property type="protein sequence ID" value="EDP41512.1"/>
    <property type="molecule type" value="Genomic_DNA"/>
</dbReference>
<feature type="domain" description="Putative 5'-nucleotidase C-terminal" evidence="1">
    <location>
        <begin position="4"/>
        <end position="184"/>
    </location>
</feature>
<dbReference type="GO" id="GO:0016787">
    <property type="term" value="F:hydrolase activity"/>
    <property type="evidence" value="ECO:0007669"/>
    <property type="project" value="InterPro"/>
</dbReference>
<dbReference type="VEuPathDB" id="FungiDB:MGL_4061"/>
<dbReference type="KEGG" id="mgl:MGL_4061"/>
<protein>
    <recommendedName>
        <fullName evidence="1">Putative 5'-nucleotidase C-terminal domain-containing protein</fullName>
    </recommendedName>
</protein>
<dbReference type="Proteomes" id="UP000008837">
    <property type="component" value="Unassembled WGS sequence"/>
</dbReference>
<comment type="caution">
    <text evidence="2">The sequence shown here is derived from an EMBL/GenBank/DDBJ whole genome shotgun (WGS) entry which is preliminary data.</text>
</comment>
<dbReference type="Gene3D" id="3.90.780.10">
    <property type="entry name" value="5'-Nucleotidase, C-terminal domain"/>
    <property type="match status" value="1"/>
</dbReference>
<dbReference type="RefSeq" id="XP_001728726.1">
    <property type="nucleotide sequence ID" value="XM_001728674.1"/>
</dbReference>
<proteinExistence type="predicted"/>
<dbReference type="InParanoid" id="A8QCZ3"/>
<dbReference type="InterPro" id="IPR036907">
    <property type="entry name" value="5'-Nucleotdase_C_sf"/>
</dbReference>